<dbReference type="SUPFAM" id="SSF46785">
    <property type="entry name" value="Winged helix' DNA-binding domain"/>
    <property type="match status" value="1"/>
</dbReference>
<accession>A0A9W6R1T5</accession>
<keyword evidence="7" id="KW-1185">Reference proteome</keyword>
<dbReference type="Pfam" id="PF00126">
    <property type="entry name" value="HTH_1"/>
    <property type="match status" value="1"/>
</dbReference>
<organism evidence="6 7">
    <name type="scientific">Amycolatopsis taiwanensis</name>
    <dbReference type="NCBI Taxonomy" id="342230"/>
    <lineage>
        <taxon>Bacteria</taxon>
        <taxon>Bacillati</taxon>
        <taxon>Actinomycetota</taxon>
        <taxon>Actinomycetes</taxon>
        <taxon>Pseudonocardiales</taxon>
        <taxon>Pseudonocardiaceae</taxon>
        <taxon>Amycolatopsis</taxon>
    </lineage>
</organism>
<evidence type="ECO:0000313" key="6">
    <source>
        <dbReference type="EMBL" id="GLY67976.1"/>
    </source>
</evidence>
<dbReference type="InterPro" id="IPR000847">
    <property type="entry name" value="LysR_HTH_N"/>
</dbReference>
<evidence type="ECO:0000256" key="4">
    <source>
        <dbReference type="ARBA" id="ARBA00023163"/>
    </source>
</evidence>
<protein>
    <submittedName>
        <fullName evidence="6">LysR family transcriptional regulator</fullName>
    </submittedName>
</protein>
<evidence type="ECO:0000313" key="7">
    <source>
        <dbReference type="Proteomes" id="UP001165136"/>
    </source>
</evidence>
<dbReference type="Gene3D" id="3.40.190.10">
    <property type="entry name" value="Periplasmic binding protein-like II"/>
    <property type="match status" value="2"/>
</dbReference>
<dbReference type="FunFam" id="1.10.10.10:FF:000001">
    <property type="entry name" value="LysR family transcriptional regulator"/>
    <property type="match status" value="1"/>
</dbReference>
<keyword evidence="4" id="KW-0804">Transcription</keyword>
<dbReference type="InterPro" id="IPR036390">
    <property type="entry name" value="WH_DNA-bd_sf"/>
</dbReference>
<dbReference type="PROSITE" id="PS50931">
    <property type="entry name" value="HTH_LYSR"/>
    <property type="match status" value="1"/>
</dbReference>
<dbReference type="AlphaFoldDB" id="A0A9W6R1T5"/>
<proteinExistence type="inferred from homology"/>
<feature type="domain" description="HTH lysR-type" evidence="5">
    <location>
        <begin position="30"/>
        <end position="87"/>
    </location>
</feature>
<name>A0A9W6R1T5_9PSEU</name>
<dbReference type="PANTHER" id="PTHR30346:SF0">
    <property type="entry name" value="HCA OPERON TRANSCRIPTIONAL ACTIVATOR HCAR"/>
    <property type="match status" value="1"/>
</dbReference>
<dbReference type="PRINTS" id="PR00039">
    <property type="entry name" value="HTHLYSR"/>
</dbReference>
<dbReference type="GO" id="GO:0003700">
    <property type="term" value="F:DNA-binding transcription factor activity"/>
    <property type="evidence" value="ECO:0007669"/>
    <property type="project" value="InterPro"/>
</dbReference>
<dbReference type="EMBL" id="BSTI01000010">
    <property type="protein sequence ID" value="GLY67976.1"/>
    <property type="molecule type" value="Genomic_DNA"/>
</dbReference>
<evidence type="ECO:0000256" key="3">
    <source>
        <dbReference type="ARBA" id="ARBA00023125"/>
    </source>
</evidence>
<dbReference type="GO" id="GO:0003677">
    <property type="term" value="F:DNA binding"/>
    <property type="evidence" value="ECO:0007669"/>
    <property type="project" value="UniProtKB-KW"/>
</dbReference>
<dbReference type="SUPFAM" id="SSF53850">
    <property type="entry name" value="Periplasmic binding protein-like II"/>
    <property type="match status" value="1"/>
</dbReference>
<keyword evidence="2" id="KW-0805">Transcription regulation</keyword>
<dbReference type="InterPro" id="IPR005119">
    <property type="entry name" value="LysR_subst-bd"/>
</dbReference>
<dbReference type="CDD" id="cd08414">
    <property type="entry name" value="PBP2_LTTR_aromatics_like"/>
    <property type="match status" value="1"/>
</dbReference>
<evidence type="ECO:0000259" key="5">
    <source>
        <dbReference type="PROSITE" id="PS50931"/>
    </source>
</evidence>
<dbReference type="Gene3D" id="1.10.10.10">
    <property type="entry name" value="Winged helix-like DNA-binding domain superfamily/Winged helix DNA-binding domain"/>
    <property type="match status" value="1"/>
</dbReference>
<dbReference type="Proteomes" id="UP001165136">
    <property type="component" value="Unassembled WGS sequence"/>
</dbReference>
<evidence type="ECO:0000256" key="1">
    <source>
        <dbReference type="ARBA" id="ARBA00009437"/>
    </source>
</evidence>
<evidence type="ECO:0000256" key="2">
    <source>
        <dbReference type="ARBA" id="ARBA00023015"/>
    </source>
</evidence>
<sequence length="333" mass="36224">MVTSMAASAYVRPIPNACGIVVFRAKVPVMDLHHLQAFLAVAEELHFGRAADRLHIAQPPLSRTIKHLERGLGAQLFDRTTRSVRLTSAGEALVEPARQIVDGFRMARRAVQSAGRGETGRVRMGFAGPSSYRLVGQLGRTVREKHPGIELRLRSRTFNDEARRAVLDGNLDLAIVRWTIAPPGIDHRILTVEHHVIVVPEEHSLADRDRVSMAELRDEPFVMLPAEPTSSVRDGFIRNAHAAGYAPNIVQTAPDTWTAMALVAAGVGITFSIDVAVANVVQEGIRAIPLDEGMTPTYSRLIWRHGDTNPALKAVLAASEEAIPTPSLPPNAA</sequence>
<dbReference type="InterPro" id="IPR036388">
    <property type="entry name" value="WH-like_DNA-bd_sf"/>
</dbReference>
<gene>
    <name evidence="6" type="ORF">Atai01_45950</name>
</gene>
<dbReference type="Pfam" id="PF03466">
    <property type="entry name" value="LysR_substrate"/>
    <property type="match status" value="1"/>
</dbReference>
<keyword evidence="3" id="KW-0238">DNA-binding</keyword>
<comment type="similarity">
    <text evidence="1">Belongs to the LysR transcriptional regulatory family.</text>
</comment>
<reference evidence="6" key="1">
    <citation type="submission" date="2023-03" db="EMBL/GenBank/DDBJ databases">
        <title>Amycolatopsis taiwanensis NBRC 103393.</title>
        <authorList>
            <person name="Ichikawa N."/>
            <person name="Sato H."/>
            <person name="Tonouchi N."/>
        </authorList>
    </citation>
    <scope>NUCLEOTIDE SEQUENCE</scope>
    <source>
        <strain evidence="6">NBRC 103393</strain>
    </source>
</reference>
<comment type="caution">
    <text evidence="6">The sequence shown here is derived from an EMBL/GenBank/DDBJ whole genome shotgun (WGS) entry which is preliminary data.</text>
</comment>
<dbReference type="PANTHER" id="PTHR30346">
    <property type="entry name" value="TRANSCRIPTIONAL DUAL REGULATOR HCAR-RELATED"/>
    <property type="match status" value="1"/>
</dbReference>
<dbReference type="GO" id="GO:0032993">
    <property type="term" value="C:protein-DNA complex"/>
    <property type="evidence" value="ECO:0007669"/>
    <property type="project" value="TreeGrafter"/>
</dbReference>